<organism evidence="3 4">
    <name type="scientific">Pedobacter africanus</name>
    <dbReference type="NCBI Taxonomy" id="151894"/>
    <lineage>
        <taxon>Bacteria</taxon>
        <taxon>Pseudomonadati</taxon>
        <taxon>Bacteroidota</taxon>
        <taxon>Sphingobacteriia</taxon>
        <taxon>Sphingobacteriales</taxon>
        <taxon>Sphingobacteriaceae</taxon>
        <taxon>Pedobacter</taxon>
    </lineage>
</organism>
<gene>
    <name evidence="3" type="ORF">SAMN04488524_4370</name>
</gene>
<evidence type="ECO:0000313" key="3">
    <source>
        <dbReference type="EMBL" id="SMD03419.1"/>
    </source>
</evidence>
<feature type="transmembrane region" description="Helical" evidence="1">
    <location>
        <begin position="36"/>
        <end position="53"/>
    </location>
</feature>
<sequence>MEKVRSNSSRICGGLIIIGVGLVFLLRNVGVDVPDWIFSWPTLLIVIGLLIGYKRNYNGPGWLILTLVGVFFTVKNIVDFDVSRYYFAMIFIVLGLVLLFKPARSKTEHDRWHGKWKSRMKRKYAEMGNLNIPGDETAEDPYTTRDRNDVIESVSIFAGNQHKVYSKNFKGGEVVAVFGGADVDLSQADFEGVIKIDVVAVFGGVKIVIPPSWEVKSEVTAIFGGIDDKRALGTPAADEPRKVLIIEGVTMFGGVDIRNF</sequence>
<feature type="transmembrane region" description="Helical" evidence="1">
    <location>
        <begin position="60"/>
        <end position="78"/>
    </location>
</feature>
<protein>
    <submittedName>
        <fullName evidence="3">Predicted membrane protein</fullName>
    </submittedName>
</protein>
<dbReference type="PANTHER" id="PTHR40763">
    <property type="entry name" value="MEMBRANE PROTEIN-RELATED"/>
    <property type="match status" value="1"/>
</dbReference>
<keyword evidence="1" id="KW-0472">Membrane</keyword>
<feature type="transmembrane region" description="Helical" evidence="1">
    <location>
        <begin position="84"/>
        <end position="103"/>
    </location>
</feature>
<evidence type="ECO:0000256" key="1">
    <source>
        <dbReference type="SAM" id="Phobius"/>
    </source>
</evidence>
<keyword evidence="1" id="KW-0812">Transmembrane</keyword>
<dbReference type="AlphaFoldDB" id="A0A1W2E102"/>
<keyword evidence="4" id="KW-1185">Reference proteome</keyword>
<dbReference type="Pfam" id="PF22570">
    <property type="entry name" value="LiaF-TM"/>
    <property type="match status" value="1"/>
</dbReference>
<dbReference type="STRING" id="151894.SAMN04488524_4370"/>
<dbReference type="InterPro" id="IPR054331">
    <property type="entry name" value="LiaF_TM"/>
</dbReference>
<dbReference type="OrthoDB" id="129627at2"/>
<proteinExistence type="predicted"/>
<dbReference type="EMBL" id="FWXT01000004">
    <property type="protein sequence ID" value="SMD03419.1"/>
    <property type="molecule type" value="Genomic_DNA"/>
</dbReference>
<evidence type="ECO:0000313" key="4">
    <source>
        <dbReference type="Proteomes" id="UP000192756"/>
    </source>
</evidence>
<feature type="domain" description="LiaF transmembrane" evidence="2">
    <location>
        <begin position="13"/>
        <end position="105"/>
    </location>
</feature>
<keyword evidence="1" id="KW-1133">Transmembrane helix</keyword>
<reference evidence="4" key="1">
    <citation type="submission" date="2017-04" db="EMBL/GenBank/DDBJ databases">
        <authorList>
            <person name="Varghese N."/>
            <person name="Submissions S."/>
        </authorList>
    </citation>
    <scope>NUCLEOTIDE SEQUENCE [LARGE SCALE GENOMIC DNA]</scope>
    <source>
        <strain evidence="4">DSM 12126</strain>
    </source>
</reference>
<dbReference type="RefSeq" id="WP_084241155.1">
    <property type="nucleotide sequence ID" value="NZ_FWXT01000004.1"/>
</dbReference>
<name>A0A1W2E102_9SPHI</name>
<accession>A0A1W2E102</accession>
<feature type="transmembrane region" description="Helical" evidence="1">
    <location>
        <begin position="12"/>
        <end position="30"/>
    </location>
</feature>
<evidence type="ECO:0000259" key="2">
    <source>
        <dbReference type="Pfam" id="PF22570"/>
    </source>
</evidence>
<dbReference type="PANTHER" id="PTHR40763:SF5">
    <property type="entry name" value="MEMBRANE PROTEIN"/>
    <property type="match status" value="1"/>
</dbReference>
<dbReference type="Proteomes" id="UP000192756">
    <property type="component" value="Unassembled WGS sequence"/>
</dbReference>